<keyword evidence="3" id="KW-1185">Reference proteome</keyword>
<evidence type="ECO:0000313" key="2">
    <source>
        <dbReference type="EMBL" id="KAF6216841.1"/>
    </source>
</evidence>
<feature type="compositionally biased region" description="Basic and acidic residues" evidence="1">
    <location>
        <begin position="262"/>
        <end position="274"/>
    </location>
</feature>
<dbReference type="Proteomes" id="UP000466442">
    <property type="component" value="Linkage Group LG1"/>
</dbReference>
<dbReference type="InterPro" id="IPR026682">
    <property type="entry name" value="AKT1S1"/>
</dbReference>
<dbReference type="GO" id="GO:0048011">
    <property type="term" value="P:neurotrophin TRK receptor signaling pathway"/>
    <property type="evidence" value="ECO:0007669"/>
    <property type="project" value="InterPro"/>
</dbReference>
<reference evidence="2" key="1">
    <citation type="journal article" date="2021" name="Mol. Ecol. Resour.">
        <title>Apolygus lucorum genome provides insights into omnivorousness and mesophyll feeding.</title>
        <authorList>
            <person name="Liu Y."/>
            <person name="Liu H."/>
            <person name="Wang H."/>
            <person name="Huang T."/>
            <person name="Liu B."/>
            <person name="Yang B."/>
            <person name="Yin L."/>
            <person name="Li B."/>
            <person name="Zhang Y."/>
            <person name="Zhang S."/>
            <person name="Jiang F."/>
            <person name="Zhang X."/>
            <person name="Ren Y."/>
            <person name="Wang B."/>
            <person name="Wang S."/>
            <person name="Lu Y."/>
            <person name="Wu K."/>
            <person name="Fan W."/>
            <person name="Wang G."/>
        </authorList>
    </citation>
    <scope>NUCLEOTIDE SEQUENCE</scope>
    <source>
        <strain evidence="2">12Hb</strain>
    </source>
</reference>
<protein>
    <submittedName>
        <fullName evidence="2">Uncharacterized protein</fullName>
    </submittedName>
</protein>
<gene>
    <name evidence="2" type="ORF">GE061_001191</name>
</gene>
<feature type="compositionally biased region" description="Basic and acidic residues" evidence="1">
    <location>
        <begin position="175"/>
        <end position="184"/>
    </location>
</feature>
<dbReference type="GO" id="GO:0032007">
    <property type="term" value="P:negative regulation of TOR signaling"/>
    <property type="evidence" value="ECO:0007669"/>
    <property type="project" value="InterPro"/>
</dbReference>
<dbReference type="GO" id="GO:0005737">
    <property type="term" value="C:cytoplasm"/>
    <property type="evidence" value="ECO:0007669"/>
    <property type="project" value="TreeGrafter"/>
</dbReference>
<sequence>MRSQRMELVLVKYQTITKRIDVLVGSSRLSNWTEFHCKYCDAWVYAHLASESPSPETRVIVTMSNLITAAELEHRKGDVRYSPIFQIILLHDSQDDIFSGSRPSDPLHPVATAWLQEQTESAKDRIRNFSEQQYAELERKRLRAHTEQTAILRALANERSPRKILSEPQFPQFERFERSPKPETSKPISPTKRVTSEFKPEKKLPVDLRDIDEYMLFEPSRSHDSVDSEGSDEEVVELPASRRPSEPMAMARSLPIPVPLYLEERRHDDRHEKSPQTPSDIAANIKALARSVHGEPIFGELPRPRFTKD</sequence>
<feature type="compositionally biased region" description="Acidic residues" evidence="1">
    <location>
        <begin position="227"/>
        <end position="236"/>
    </location>
</feature>
<dbReference type="AlphaFoldDB" id="A0A6A4KBU5"/>
<comment type="caution">
    <text evidence="2">The sequence shown here is derived from an EMBL/GenBank/DDBJ whole genome shotgun (WGS) entry which is preliminary data.</text>
</comment>
<dbReference type="Pfam" id="PF15798">
    <property type="entry name" value="PRAS"/>
    <property type="match status" value="1"/>
</dbReference>
<feature type="region of interest" description="Disordered" evidence="1">
    <location>
        <begin position="219"/>
        <end position="282"/>
    </location>
</feature>
<proteinExistence type="predicted"/>
<dbReference type="PANTHER" id="PTHR21844:SF2">
    <property type="entry name" value="PROLINE-RICH AKT1 SUBSTRATE 1"/>
    <property type="match status" value="1"/>
</dbReference>
<accession>A0A6A4KBU5</accession>
<name>A0A6A4KBU5_APOLU</name>
<dbReference type="PANTHER" id="PTHR21844">
    <property type="entry name" value="AKT1 SUBSTRATE 1 PROTEIN"/>
    <property type="match status" value="1"/>
</dbReference>
<evidence type="ECO:0000256" key="1">
    <source>
        <dbReference type="SAM" id="MobiDB-lite"/>
    </source>
</evidence>
<dbReference type="OrthoDB" id="9992964at2759"/>
<organism evidence="2 3">
    <name type="scientific">Apolygus lucorum</name>
    <name type="common">Small green plant bug</name>
    <name type="synonym">Lygocoris lucorum</name>
    <dbReference type="NCBI Taxonomy" id="248454"/>
    <lineage>
        <taxon>Eukaryota</taxon>
        <taxon>Metazoa</taxon>
        <taxon>Ecdysozoa</taxon>
        <taxon>Arthropoda</taxon>
        <taxon>Hexapoda</taxon>
        <taxon>Insecta</taxon>
        <taxon>Pterygota</taxon>
        <taxon>Neoptera</taxon>
        <taxon>Paraneoptera</taxon>
        <taxon>Hemiptera</taxon>
        <taxon>Heteroptera</taxon>
        <taxon>Panheteroptera</taxon>
        <taxon>Cimicomorpha</taxon>
        <taxon>Miridae</taxon>
        <taxon>Mirini</taxon>
        <taxon>Apolygus</taxon>
    </lineage>
</organism>
<feature type="region of interest" description="Disordered" evidence="1">
    <location>
        <begin position="175"/>
        <end position="201"/>
    </location>
</feature>
<dbReference type="EMBL" id="WIXP02000001">
    <property type="protein sequence ID" value="KAF6216841.1"/>
    <property type="molecule type" value="Genomic_DNA"/>
</dbReference>
<evidence type="ECO:0000313" key="3">
    <source>
        <dbReference type="Proteomes" id="UP000466442"/>
    </source>
</evidence>